<reference evidence="1 2" key="1">
    <citation type="submission" date="2013-08" db="EMBL/GenBank/DDBJ databases">
        <authorList>
            <person name="Weinstock G."/>
            <person name="Sodergren E."/>
            <person name="Wylie T."/>
            <person name="Fulton L."/>
            <person name="Fulton R."/>
            <person name="Fronick C."/>
            <person name="O'Laughlin M."/>
            <person name="Godfrey J."/>
            <person name="Miner T."/>
            <person name="Herter B."/>
            <person name="Appelbaum E."/>
            <person name="Cordes M."/>
            <person name="Lek S."/>
            <person name="Wollam A."/>
            <person name="Pepin K.H."/>
            <person name="Palsikar V.B."/>
            <person name="Mitreva M."/>
            <person name="Wilson R.K."/>
        </authorList>
    </citation>
    <scope>NUCLEOTIDE SEQUENCE [LARGE SCALE GENOMIC DNA]</scope>
    <source>
        <strain evidence="1 2">F0041</strain>
    </source>
</reference>
<name>U2DUR9_9BACE</name>
<evidence type="ECO:0000313" key="2">
    <source>
        <dbReference type="Proteomes" id="UP000016496"/>
    </source>
</evidence>
<evidence type="ECO:0000313" key="1">
    <source>
        <dbReference type="EMBL" id="ERI85392.1"/>
    </source>
</evidence>
<proteinExistence type="predicted"/>
<dbReference type="AlphaFoldDB" id="U2DUR9"/>
<sequence length="51" mass="6190">MSIYRQHTGHIYSADWGKRGRHIRKIHKKAEKQIKTQFIGFYSFSFYICPE</sequence>
<dbReference type="Proteomes" id="UP000016496">
    <property type="component" value="Unassembled WGS sequence"/>
</dbReference>
<gene>
    <name evidence="1" type="ORF">HMPREF1981_01746</name>
</gene>
<dbReference type="HOGENOM" id="CLU_3095723_0_0_10"/>
<comment type="caution">
    <text evidence="1">The sequence shown here is derived from an EMBL/GenBank/DDBJ whole genome shotgun (WGS) entry which is preliminary data.</text>
</comment>
<organism evidence="1 2">
    <name type="scientific">Bacteroides pyogenes F0041</name>
    <dbReference type="NCBI Taxonomy" id="1321819"/>
    <lineage>
        <taxon>Bacteria</taxon>
        <taxon>Pseudomonadati</taxon>
        <taxon>Bacteroidota</taxon>
        <taxon>Bacteroidia</taxon>
        <taxon>Bacteroidales</taxon>
        <taxon>Bacteroidaceae</taxon>
        <taxon>Bacteroides</taxon>
    </lineage>
</organism>
<protein>
    <submittedName>
        <fullName evidence="1">Uncharacterized protein</fullName>
    </submittedName>
</protein>
<dbReference type="EMBL" id="AWSV01000093">
    <property type="protein sequence ID" value="ERI85392.1"/>
    <property type="molecule type" value="Genomic_DNA"/>
</dbReference>
<accession>U2DUR9</accession>
<dbReference type="PATRIC" id="fig|1321819.3.peg.1612"/>